<dbReference type="CDD" id="cd11650">
    <property type="entry name" value="AT4G37440_like"/>
    <property type="match status" value="1"/>
</dbReference>
<keyword evidence="4" id="KW-1185">Reference proteome</keyword>
<gene>
    <name evidence="3" type="ORF">V6N12_058611</name>
</gene>
<feature type="coiled-coil region" evidence="1">
    <location>
        <begin position="191"/>
        <end position="218"/>
    </location>
</feature>
<dbReference type="Proteomes" id="UP001472677">
    <property type="component" value="Unassembled WGS sequence"/>
</dbReference>
<dbReference type="PANTHER" id="PTHR34057">
    <property type="entry name" value="ELONGATION FACTOR"/>
    <property type="match status" value="1"/>
</dbReference>
<dbReference type="InterPro" id="IPR038745">
    <property type="entry name" value="AT4G37440-like"/>
</dbReference>
<accession>A0ABR2ESM6</accession>
<keyword evidence="1" id="KW-0175">Coiled coil</keyword>
<evidence type="ECO:0000313" key="4">
    <source>
        <dbReference type="Proteomes" id="UP001472677"/>
    </source>
</evidence>
<proteinExistence type="predicted"/>
<organism evidence="3 4">
    <name type="scientific">Hibiscus sabdariffa</name>
    <name type="common">roselle</name>
    <dbReference type="NCBI Taxonomy" id="183260"/>
    <lineage>
        <taxon>Eukaryota</taxon>
        <taxon>Viridiplantae</taxon>
        <taxon>Streptophyta</taxon>
        <taxon>Embryophyta</taxon>
        <taxon>Tracheophyta</taxon>
        <taxon>Spermatophyta</taxon>
        <taxon>Magnoliopsida</taxon>
        <taxon>eudicotyledons</taxon>
        <taxon>Gunneridae</taxon>
        <taxon>Pentapetalae</taxon>
        <taxon>rosids</taxon>
        <taxon>malvids</taxon>
        <taxon>Malvales</taxon>
        <taxon>Malvaceae</taxon>
        <taxon>Malvoideae</taxon>
        <taxon>Hibiscus</taxon>
    </lineage>
</organism>
<evidence type="ECO:0000313" key="3">
    <source>
        <dbReference type="EMBL" id="KAK8565035.1"/>
    </source>
</evidence>
<dbReference type="PANTHER" id="PTHR34057:SF10">
    <property type="entry name" value="TRANSPOSASE, PTTA_EN_SPM, PLANT"/>
    <property type="match status" value="1"/>
</dbReference>
<sequence>MELTFCWTQILSYPRYFLLLCYLRPRSPAAVNFDHNAILGHSSSVYVTNLTGNGGLSIGCLYMGLDLYLTEKATSMAVSTNNKESVAQNQGNKGMQGNIGLEVDLIECVNSGESEMIDVECQDTTECSSSFGDTISGDENDLNVNDEVESPFSVSGLFGPLSDGWSEPFQMGKRRLTDHWRKFIHPLMWRCKWLEVKLRELKSQAHKYERELVEYNQSKRFEFEKFTSEGFDAKSCAFSSKSPRKEVMKRKKRKRVEDTADVASYMSHHDIFSYYESKKTAVPAPAAFPSVDDRSDLDNKTVNGYDDDECNDGLPFQSRDGDNLTEQILQKIELLQPRIRILKTRMDKVVNETPQKFSSFNVLSSLVPSDALNNSESPRCAEKDDRNSLQCTTSQHASESVMWDNVMPESAVLDHGEVAPVPDMIRSMSQHLLAISSEHIEAEILIPNQAAKELLSCSAISQQVEKSEAVPIVHTPGDNLQIYTSLEPKAEASFIKSKQGNNERTGGVQRSDLGKWSRRSSG</sequence>
<evidence type="ECO:0000256" key="1">
    <source>
        <dbReference type="SAM" id="Coils"/>
    </source>
</evidence>
<feature type="region of interest" description="Disordered" evidence="2">
    <location>
        <begin position="493"/>
        <end position="522"/>
    </location>
</feature>
<dbReference type="EMBL" id="JBBPBM010000010">
    <property type="protein sequence ID" value="KAK8565035.1"/>
    <property type="molecule type" value="Genomic_DNA"/>
</dbReference>
<reference evidence="3 4" key="1">
    <citation type="journal article" date="2024" name="G3 (Bethesda)">
        <title>Genome assembly of Hibiscus sabdariffa L. provides insights into metabolisms of medicinal natural products.</title>
        <authorList>
            <person name="Kim T."/>
        </authorList>
    </citation>
    <scope>NUCLEOTIDE SEQUENCE [LARGE SCALE GENOMIC DNA]</scope>
    <source>
        <strain evidence="3">TK-2024</strain>
        <tissue evidence="3">Old leaves</tissue>
    </source>
</reference>
<protein>
    <submittedName>
        <fullName evidence="3">Uncharacterized protein</fullName>
    </submittedName>
</protein>
<evidence type="ECO:0000256" key="2">
    <source>
        <dbReference type="SAM" id="MobiDB-lite"/>
    </source>
</evidence>
<name>A0ABR2ESM6_9ROSI</name>
<comment type="caution">
    <text evidence="3">The sequence shown here is derived from an EMBL/GenBank/DDBJ whole genome shotgun (WGS) entry which is preliminary data.</text>
</comment>